<evidence type="ECO:0000313" key="3">
    <source>
        <dbReference type="Proteomes" id="UP000612855"/>
    </source>
</evidence>
<dbReference type="PANTHER" id="PTHR43329">
    <property type="entry name" value="EPOXIDE HYDROLASE"/>
    <property type="match status" value="1"/>
</dbReference>
<sequence>MIPGFADHAEVLHGARVAWSEGGDGPPVLLLHGFPQTRALWARIGPELVRNHRVIAADLRGYGDSEKPAGVEDASFRAMGRDLLNLMSHLGHARFHLIGHDRGARTAHRMVLDAPERIATVQLLDIIPTHLLLSELRQDTARAYFHWFFLSQPEPFPERLIGADPDFFFETCMAGLAPSALEGFDAEQMEAYRTAWRKPEVIRGLCNDYRAAIDIDVALDAADLGRRMTCPVHVLWGAEGVMGKQYDVPATWADRCAAPPRATPLPGGHFFPDTAPRETAAALAGFLADHPF</sequence>
<name>A0A917A409_9RHOB</name>
<keyword evidence="3" id="KW-1185">Reference proteome</keyword>
<dbReference type="RefSeq" id="WP_188476471.1">
    <property type="nucleotide sequence ID" value="NZ_BMFJ01000001.1"/>
</dbReference>
<dbReference type="InterPro" id="IPR000073">
    <property type="entry name" value="AB_hydrolase_1"/>
</dbReference>
<feature type="domain" description="AB hydrolase-1" evidence="1">
    <location>
        <begin position="26"/>
        <end position="256"/>
    </location>
</feature>
<dbReference type="SUPFAM" id="SSF53474">
    <property type="entry name" value="alpha/beta-Hydrolases"/>
    <property type="match status" value="1"/>
</dbReference>
<dbReference type="Proteomes" id="UP000612855">
    <property type="component" value="Unassembled WGS sequence"/>
</dbReference>
<dbReference type="InterPro" id="IPR029058">
    <property type="entry name" value="AB_hydrolase_fold"/>
</dbReference>
<dbReference type="PRINTS" id="PR00111">
    <property type="entry name" value="ABHYDROLASE"/>
</dbReference>
<dbReference type="EMBL" id="BMFJ01000001">
    <property type="protein sequence ID" value="GGE22681.1"/>
    <property type="molecule type" value="Genomic_DNA"/>
</dbReference>
<dbReference type="Gene3D" id="3.40.50.1820">
    <property type="entry name" value="alpha/beta hydrolase"/>
    <property type="match status" value="1"/>
</dbReference>
<dbReference type="Pfam" id="PF00561">
    <property type="entry name" value="Abhydrolase_1"/>
    <property type="match status" value="1"/>
</dbReference>
<organism evidence="2 3">
    <name type="scientific">Primorskyibacter flagellatus</name>
    <dbReference type="NCBI Taxonomy" id="1387277"/>
    <lineage>
        <taxon>Bacteria</taxon>
        <taxon>Pseudomonadati</taxon>
        <taxon>Pseudomonadota</taxon>
        <taxon>Alphaproteobacteria</taxon>
        <taxon>Rhodobacterales</taxon>
        <taxon>Roseobacteraceae</taxon>
        <taxon>Primorskyibacter</taxon>
    </lineage>
</organism>
<gene>
    <name evidence="2" type="ORF">GCM10011360_08960</name>
</gene>
<proteinExistence type="predicted"/>
<evidence type="ECO:0000259" key="1">
    <source>
        <dbReference type="Pfam" id="PF00561"/>
    </source>
</evidence>
<comment type="caution">
    <text evidence="2">The sequence shown here is derived from an EMBL/GenBank/DDBJ whole genome shotgun (WGS) entry which is preliminary data.</text>
</comment>
<accession>A0A917A409</accession>
<protein>
    <submittedName>
        <fullName evidence="2">Fluoroacetate dehalogenase</fullName>
    </submittedName>
</protein>
<evidence type="ECO:0000313" key="2">
    <source>
        <dbReference type="EMBL" id="GGE22681.1"/>
    </source>
</evidence>
<dbReference type="AlphaFoldDB" id="A0A917A409"/>
<reference evidence="3" key="1">
    <citation type="journal article" date="2019" name="Int. J. Syst. Evol. Microbiol.">
        <title>The Global Catalogue of Microorganisms (GCM) 10K type strain sequencing project: providing services to taxonomists for standard genome sequencing and annotation.</title>
        <authorList>
            <consortium name="The Broad Institute Genomics Platform"/>
            <consortium name="The Broad Institute Genome Sequencing Center for Infectious Disease"/>
            <person name="Wu L."/>
            <person name="Ma J."/>
        </authorList>
    </citation>
    <scope>NUCLEOTIDE SEQUENCE [LARGE SCALE GENOMIC DNA]</scope>
    <source>
        <strain evidence="3">CGMCC 1.12664</strain>
    </source>
</reference>